<dbReference type="Pfam" id="PF04347">
    <property type="entry name" value="FliO"/>
    <property type="match status" value="1"/>
</dbReference>
<sequence length="132" mass="14704">MFFGAILTSGFSAGWSIVKLILITVLVLVLAFYSTRLIAKYQNNAWSAKNNIQFIESYRVGGNKMVAIAKIGEKYFALGIGKEEIHVIAELKKDDLKLPDQMVDATVEKTPKMSFKEVLANMKGNAKDDNEK</sequence>
<evidence type="ECO:0000256" key="4">
    <source>
        <dbReference type="ARBA" id="ARBA00022989"/>
    </source>
</evidence>
<dbReference type="EMBL" id="CP060632">
    <property type="protein sequence ID" value="QNL98579.1"/>
    <property type="molecule type" value="Genomic_DNA"/>
</dbReference>
<dbReference type="RefSeq" id="WP_021985377.1">
    <property type="nucleotide sequence ID" value="NZ_CP060632.1"/>
</dbReference>
<dbReference type="GO" id="GO:0016020">
    <property type="term" value="C:membrane"/>
    <property type="evidence" value="ECO:0007669"/>
    <property type="project" value="InterPro"/>
</dbReference>
<dbReference type="InterPro" id="IPR022781">
    <property type="entry name" value="Flagellar_biosynth_FliO"/>
</dbReference>
<keyword evidence="5 6" id="KW-0472">Membrane</keyword>
<evidence type="ECO:0000256" key="2">
    <source>
        <dbReference type="ARBA" id="ARBA00022475"/>
    </source>
</evidence>
<dbReference type="GO" id="GO:0044781">
    <property type="term" value="P:bacterial-type flagellum organization"/>
    <property type="evidence" value="ECO:0007669"/>
    <property type="project" value="InterPro"/>
</dbReference>
<evidence type="ECO:0000313" key="8">
    <source>
        <dbReference type="Proteomes" id="UP000515819"/>
    </source>
</evidence>
<feature type="transmembrane region" description="Helical" evidence="6">
    <location>
        <begin position="12"/>
        <end position="33"/>
    </location>
</feature>
<evidence type="ECO:0000256" key="6">
    <source>
        <dbReference type="SAM" id="Phobius"/>
    </source>
</evidence>
<evidence type="ECO:0000313" key="7">
    <source>
        <dbReference type="EMBL" id="QNL98579.1"/>
    </source>
</evidence>
<gene>
    <name evidence="7" type="ORF">H9Q76_07365</name>
</gene>
<keyword evidence="8" id="KW-1185">Reference proteome</keyword>
<keyword evidence="4 6" id="KW-1133">Transmembrane helix</keyword>
<dbReference type="KEGG" id="wcp:H9Q76_07365"/>
<keyword evidence="7" id="KW-0282">Flagellum</keyword>
<name>A0A7G9FJ48_9FIRM</name>
<protein>
    <submittedName>
        <fullName evidence="7">Flagellar biosynthetic protein FliO</fullName>
    </submittedName>
</protein>
<comment type="subcellular location">
    <subcellularLocation>
        <location evidence="1">Cell membrane</location>
    </subcellularLocation>
</comment>
<evidence type="ECO:0000256" key="5">
    <source>
        <dbReference type="ARBA" id="ARBA00023136"/>
    </source>
</evidence>
<keyword evidence="7" id="KW-0969">Cilium</keyword>
<evidence type="ECO:0000256" key="3">
    <source>
        <dbReference type="ARBA" id="ARBA00022692"/>
    </source>
</evidence>
<dbReference type="AlphaFoldDB" id="A0A7G9FJ48"/>
<dbReference type="Proteomes" id="UP000515819">
    <property type="component" value="Chromosome"/>
</dbReference>
<evidence type="ECO:0000256" key="1">
    <source>
        <dbReference type="ARBA" id="ARBA00004236"/>
    </source>
</evidence>
<reference evidence="7 8" key="1">
    <citation type="submission" date="2020-08" db="EMBL/GenBank/DDBJ databases">
        <authorList>
            <person name="Liu C."/>
            <person name="Sun Q."/>
        </authorList>
    </citation>
    <scope>NUCLEOTIDE SEQUENCE [LARGE SCALE GENOMIC DNA]</scope>
    <source>
        <strain evidence="7 8">NSJ-4</strain>
    </source>
</reference>
<keyword evidence="3 6" id="KW-0812">Transmembrane</keyword>
<accession>A0A7G9FJ48</accession>
<keyword evidence="2" id="KW-1003">Cell membrane</keyword>
<organism evidence="7 8">
    <name type="scientific">Wujia chipingensis</name>
    <dbReference type="NCBI Taxonomy" id="2763670"/>
    <lineage>
        <taxon>Bacteria</taxon>
        <taxon>Bacillati</taxon>
        <taxon>Bacillota</taxon>
        <taxon>Clostridia</taxon>
        <taxon>Lachnospirales</taxon>
        <taxon>Lachnospiraceae</taxon>
        <taxon>Wujia</taxon>
    </lineage>
</organism>
<keyword evidence="7" id="KW-0966">Cell projection</keyword>
<proteinExistence type="predicted"/>